<protein>
    <submittedName>
        <fullName evidence="2">Uncharacterized protein</fullName>
    </submittedName>
</protein>
<dbReference type="EMBL" id="CM007385">
    <property type="protein sequence ID" value="ONK69034.1"/>
    <property type="molecule type" value="Genomic_DNA"/>
</dbReference>
<dbReference type="PANTHER" id="PTHR34546">
    <property type="entry name" value="OS06G0153600 PROTEIN"/>
    <property type="match status" value="1"/>
</dbReference>
<evidence type="ECO:0000313" key="3">
    <source>
        <dbReference type="Proteomes" id="UP000243459"/>
    </source>
</evidence>
<evidence type="ECO:0000256" key="1">
    <source>
        <dbReference type="SAM" id="MobiDB-lite"/>
    </source>
</evidence>
<evidence type="ECO:0000313" key="2">
    <source>
        <dbReference type="EMBL" id="ONK69034.1"/>
    </source>
</evidence>
<gene>
    <name evidence="2" type="ORF">A4U43_C05F18600</name>
</gene>
<organism evidence="2 3">
    <name type="scientific">Asparagus officinalis</name>
    <name type="common">Garden asparagus</name>
    <dbReference type="NCBI Taxonomy" id="4686"/>
    <lineage>
        <taxon>Eukaryota</taxon>
        <taxon>Viridiplantae</taxon>
        <taxon>Streptophyta</taxon>
        <taxon>Embryophyta</taxon>
        <taxon>Tracheophyta</taxon>
        <taxon>Spermatophyta</taxon>
        <taxon>Magnoliopsida</taxon>
        <taxon>Liliopsida</taxon>
        <taxon>Asparagales</taxon>
        <taxon>Asparagaceae</taxon>
        <taxon>Asparagoideae</taxon>
        <taxon>Asparagus</taxon>
    </lineage>
</organism>
<sequence length="121" mass="12732">MGEFCCLVCAAVGEKVGKRHVNCVGLVQHANTVTKTKWRGAHRDFGRVVCGVLGWDIDKLPGVLEGKSSVRDGGVQVKEDMQKQTGTIAEVGPHRGVGVGDPVGPDKGDLMDCMGADANTD</sequence>
<feature type="region of interest" description="Disordered" evidence="1">
    <location>
        <begin position="86"/>
        <end position="121"/>
    </location>
</feature>
<keyword evidence="3" id="KW-1185">Reference proteome</keyword>
<dbReference type="PANTHER" id="PTHR34546:SF3">
    <property type="entry name" value="OS06G0153600 PROTEIN"/>
    <property type="match status" value="1"/>
</dbReference>
<proteinExistence type="predicted"/>
<accession>A0A5P1ETA8</accession>
<name>A0A5P1ETA8_ASPOF</name>
<dbReference type="Proteomes" id="UP000243459">
    <property type="component" value="Chromosome 5"/>
</dbReference>
<dbReference type="Gramene" id="ONK69034">
    <property type="protein sequence ID" value="ONK69034"/>
    <property type="gene ID" value="A4U43_C05F18600"/>
</dbReference>
<dbReference type="AlphaFoldDB" id="A0A5P1ETA8"/>
<reference evidence="3" key="1">
    <citation type="journal article" date="2017" name="Nat. Commun.">
        <title>The asparagus genome sheds light on the origin and evolution of a young Y chromosome.</title>
        <authorList>
            <person name="Harkess A."/>
            <person name="Zhou J."/>
            <person name="Xu C."/>
            <person name="Bowers J.E."/>
            <person name="Van der Hulst R."/>
            <person name="Ayyampalayam S."/>
            <person name="Mercati F."/>
            <person name="Riccardi P."/>
            <person name="McKain M.R."/>
            <person name="Kakrana A."/>
            <person name="Tang H."/>
            <person name="Ray J."/>
            <person name="Groenendijk J."/>
            <person name="Arikit S."/>
            <person name="Mathioni S.M."/>
            <person name="Nakano M."/>
            <person name="Shan H."/>
            <person name="Telgmann-Rauber A."/>
            <person name="Kanno A."/>
            <person name="Yue Z."/>
            <person name="Chen H."/>
            <person name="Li W."/>
            <person name="Chen Y."/>
            <person name="Xu X."/>
            <person name="Zhang Y."/>
            <person name="Luo S."/>
            <person name="Chen H."/>
            <person name="Gao J."/>
            <person name="Mao Z."/>
            <person name="Pires J.C."/>
            <person name="Luo M."/>
            <person name="Kudrna D."/>
            <person name="Wing R.A."/>
            <person name="Meyers B.C."/>
            <person name="Yi K."/>
            <person name="Kong H."/>
            <person name="Lavrijsen P."/>
            <person name="Sunseri F."/>
            <person name="Falavigna A."/>
            <person name="Ye Y."/>
            <person name="Leebens-Mack J.H."/>
            <person name="Chen G."/>
        </authorList>
    </citation>
    <scope>NUCLEOTIDE SEQUENCE [LARGE SCALE GENOMIC DNA]</scope>
    <source>
        <strain evidence="3">cv. DH0086</strain>
    </source>
</reference>